<dbReference type="InterPro" id="IPR056594">
    <property type="entry name" value="AT5G49610-like_b-prop"/>
</dbReference>
<reference evidence="2" key="1">
    <citation type="journal article" date="2009" name="Rice">
        <title>De Novo Next Generation Sequencing of Plant Genomes.</title>
        <authorList>
            <person name="Rounsley S."/>
            <person name="Marri P.R."/>
            <person name="Yu Y."/>
            <person name="He R."/>
            <person name="Sisneros N."/>
            <person name="Goicoechea J.L."/>
            <person name="Lee S.J."/>
            <person name="Angelova A."/>
            <person name="Kudrna D."/>
            <person name="Luo M."/>
            <person name="Affourtit J."/>
            <person name="Desany B."/>
            <person name="Knight J."/>
            <person name="Niazi F."/>
            <person name="Egholm M."/>
            <person name="Wing R.A."/>
        </authorList>
    </citation>
    <scope>NUCLEOTIDE SEQUENCE [LARGE SCALE GENOMIC DNA]</scope>
    <source>
        <strain evidence="2">cv. IRGC 105608</strain>
    </source>
</reference>
<dbReference type="Gramene" id="OBART01G17400.1">
    <property type="protein sequence ID" value="OBART01G17400.1"/>
    <property type="gene ID" value="OBART01G17400"/>
</dbReference>
<dbReference type="PANTHER" id="PTHR33207">
    <property type="entry name" value="F-BOX DOMAIN CONTAINING PROTEIN-RELATED"/>
    <property type="match status" value="1"/>
</dbReference>
<accession>A0A0D3EPF1</accession>
<organism evidence="2">
    <name type="scientific">Oryza barthii</name>
    <dbReference type="NCBI Taxonomy" id="65489"/>
    <lineage>
        <taxon>Eukaryota</taxon>
        <taxon>Viridiplantae</taxon>
        <taxon>Streptophyta</taxon>
        <taxon>Embryophyta</taxon>
        <taxon>Tracheophyta</taxon>
        <taxon>Spermatophyta</taxon>
        <taxon>Magnoliopsida</taxon>
        <taxon>Liliopsida</taxon>
        <taxon>Poales</taxon>
        <taxon>Poaceae</taxon>
        <taxon>BOP clade</taxon>
        <taxon>Oryzoideae</taxon>
        <taxon>Oryzeae</taxon>
        <taxon>Oryzinae</taxon>
        <taxon>Oryza</taxon>
    </lineage>
</organism>
<dbReference type="AlphaFoldDB" id="A0A0D3EPF1"/>
<dbReference type="SUPFAM" id="SSF81383">
    <property type="entry name" value="F-box domain"/>
    <property type="match status" value="1"/>
</dbReference>
<proteinExistence type="predicted"/>
<evidence type="ECO:0000313" key="3">
    <source>
        <dbReference type="Proteomes" id="UP000026960"/>
    </source>
</evidence>
<dbReference type="Proteomes" id="UP000026960">
    <property type="component" value="Chromosome 1"/>
</dbReference>
<dbReference type="EnsemblPlants" id="OBART01G17400.1">
    <property type="protein sequence ID" value="OBART01G17400.1"/>
    <property type="gene ID" value="OBART01G17400"/>
</dbReference>
<evidence type="ECO:0000313" key="2">
    <source>
        <dbReference type="EnsemblPlants" id="OBART01G17400.1"/>
    </source>
</evidence>
<dbReference type="PaxDb" id="65489-OBART01G17400.1"/>
<protein>
    <recommendedName>
        <fullName evidence="1">F-box protein AT5G49610-like beta-propeller domain-containing protein</fullName>
    </recommendedName>
</protein>
<sequence>MALQPFTDDLLAEILLRLPSAASLQRAALASKCWLAVASGPDFLRRFRARHTSSPLLGLFVSHGSSGLPVFHPAATVRSDPDLGAAVLGGDFSLIRVGDGEDPRWQLRDCRNGRLLLCGGRSVAVYDPVSRRRVSIRRPQDDPFSDAYIADCLLHGRGDNGAASFRVVSVQRHGRRMRAAEYNSGTREWNFHPWVENMRRPRRGQAMHAAGIIFWKCEDNFVILLDTLTMEFSMLGLPVSLFQPSKYAIGEMEDGVCCLVCLDGTMDNVHMQVWLLMEEDGGGRRWELEKEMPVSEVLDRHSLVRQVRTVASGLVLVSWDDRYPQFAIDLKNMKVMAEFRCSGETYLFQTPWPPALLVDSEVQPADLAIPLQSAEYVEPLQMIATQNMMKHVNLAAERTDVVNSEGPLDLVLEPHGPLDAQQAMAAEAETLVVTADLKLVRSTEAQNQSVAEKPEIMKGPEVPVSKRSMSRLEKRRGERYESALHKAMERKARYMGGVEQLSTSLGRNYRRSEKPIVVDSSYERYYQCRQRREKPIVVDSRYGKYYQRRQRRPAAGVQAR</sequence>
<name>A0A0D3EPF1_9ORYZ</name>
<reference evidence="2" key="2">
    <citation type="submission" date="2015-03" db="UniProtKB">
        <authorList>
            <consortium name="EnsemblPlants"/>
        </authorList>
    </citation>
    <scope>IDENTIFICATION</scope>
</reference>
<feature type="domain" description="F-box protein AT5G49610-like beta-propeller" evidence="1">
    <location>
        <begin position="107"/>
        <end position="300"/>
    </location>
</feature>
<dbReference type="STRING" id="65489.A0A0D3EPF1"/>
<dbReference type="InterPro" id="IPR036047">
    <property type="entry name" value="F-box-like_dom_sf"/>
</dbReference>
<dbReference type="Pfam" id="PF23635">
    <property type="entry name" value="Beta-prop_AT5G49610-like"/>
    <property type="match status" value="1"/>
</dbReference>
<evidence type="ECO:0000259" key="1">
    <source>
        <dbReference type="Pfam" id="PF23635"/>
    </source>
</evidence>
<dbReference type="eggNOG" id="KOG1121">
    <property type="taxonomic scope" value="Eukaryota"/>
</dbReference>
<keyword evidence="3" id="KW-1185">Reference proteome</keyword>